<reference evidence="15 16" key="1">
    <citation type="journal article" date="2022" name="Nat. Plants">
        <title>Genomes of leafy and leafless Platanthera orchids illuminate the evolution of mycoheterotrophy.</title>
        <authorList>
            <person name="Li M.H."/>
            <person name="Liu K.W."/>
            <person name="Li Z."/>
            <person name="Lu H.C."/>
            <person name="Ye Q.L."/>
            <person name="Zhang D."/>
            <person name="Wang J.Y."/>
            <person name="Li Y.F."/>
            <person name="Zhong Z.M."/>
            <person name="Liu X."/>
            <person name="Yu X."/>
            <person name="Liu D.K."/>
            <person name="Tu X.D."/>
            <person name="Liu B."/>
            <person name="Hao Y."/>
            <person name="Liao X.Y."/>
            <person name="Jiang Y.T."/>
            <person name="Sun W.H."/>
            <person name="Chen J."/>
            <person name="Chen Y.Q."/>
            <person name="Ai Y."/>
            <person name="Zhai J.W."/>
            <person name="Wu S.S."/>
            <person name="Zhou Z."/>
            <person name="Hsiao Y.Y."/>
            <person name="Wu W.L."/>
            <person name="Chen Y.Y."/>
            <person name="Lin Y.F."/>
            <person name="Hsu J.L."/>
            <person name="Li C.Y."/>
            <person name="Wang Z.W."/>
            <person name="Zhao X."/>
            <person name="Zhong W.Y."/>
            <person name="Ma X.K."/>
            <person name="Ma L."/>
            <person name="Huang J."/>
            <person name="Chen G.Z."/>
            <person name="Huang M.Z."/>
            <person name="Huang L."/>
            <person name="Peng D.H."/>
            <person name="Luo Y.B."/>
            <person name="Zou S.Q."/>
            <person name="Chen S.P."/>
            <person name="Lan S."/>
            <person name="Tsai W.C."/>
            <person name="Van de Peer Y."/>
            <person name="Liu Z.J."/>
        </authorList>
    </citation>
    <scope>NUCLEOTIDE SEQUENCE [LARGE SCALE GENOMIC DNA]</scope>
    <source>
        <strain evidence="15">Lor287</strain>
    </source>
</reference>
<evidence type="ECO:0000256" key="7">
    <source>
        <dbReference type="ARBA" id="ARBA00023242"/>
    </source>
</evidence>
<dbReference type="PROSITE" id="PS51293">
    <property type="entry name" value="SANT"/>
    <property type="match status" value="1"/>
</dbReference>
<dbReference type="PROSITE" id="PS50135">
    <property type="entry name" value="ZF_ZZ_2"/>
    <property type="match status" value="1"/>
</dbReference>
<feature type="domain" description="ZZ-type" evidence="11">
    <location>
        <begin position="311"/>
        <end position="365"/>
    </location>
</feature>
<evidence type="ECO:0000256" key="1">
    <source>
        <dbReference type="ARBA" id="ARBA00022723"/>
    </source>
</evidence>
<dbReference type="FunFam" id="1.10.10.60:FF:000014">
    <property type="entry name" value="SWI/SNF complex subunit SMARCC2 isoform C"/>
    <property type="match status" value="1"/>
</dbReference>
<dbReference type="SUPFAM" id="SSF57850">
    <property type="entry name" value="RING/U-box"/>
    <property type="match status" value="1"/>
</dbReference>
<dbReference type="AlphaFoldDB" id="A0AAP0B8V3"/>
<dbReference type="InterPro" id="IPR036388">
    <property type="entry name" value="WH-like_DNA-bd_sf"/>
</dbReference>
<name>A0AAP0B8V3_9ASPA</name>
<feature type="compositionally biased region" description="Basic and acidic residues" evidence="9">
    <location>
        <begin position="1"/>
        <end position="10"/>
    </location>
</feature>
<dbReference type="PANTHER" id="PTHR12802">
    <property type="entry name" value="SWI/SNF COMPLEX-RELATED"/>
    <property type="match status" value="1"/>
</dbReference>
<keyword evidence="5" id="KW-0238">DNA-binding</keyword>
<dbReference type="InterPro" id="IPR043145">
    <property type="entry name" value="Znf_ZZ_sf"/>
</dbReference>
<comment type="caution">
    <text evidence="15">The sequence shown here is derived from an EMBL/GenBank/DDBJ whole genome shotgun (WGS) entry which is preliminary data.</text>
</comment>
<evidence type="ECO:0000256" key="6">
    <source>
        <dbReference type="ARBA" id="ARBA00023163"/>
    </source>
</evidence>
<dbReference type="SMART" id="SM00717">
    <property type="entry name" value="SANT"/>
    <property type="match status" value="1"/>
</dbReference>
<dbReference type="SUPFAM" id="SSF46689">
    <property type="entry name" value="Homeodomain-like"/>
    <property type="match status" value="2"/>
</dbReference>
<dbReference type="Gene3D" id="1.10.10.10">
    <property type="entry name" value="Winged helix-like DNA-binding domain superfamily/Winged helix DNA-binding domain"/>
    <property type="match status" value="1"/>
</dbReference>
<evidence type="ECO:0000256" key="5">
    <source>
        <dbReference type="ARBA" id="ARBA00023125"/>
    </source>
</evidence>
<feature type="compositionally biased region" description="Low complexity" evidence="9">
    <location>
        <begin position="44"/>
        <end position="54"/>
    </location>
</feature>
<dbReference type="InterPro" id="IPR032451">
    <property type="entry name" value="SMARCC_C"/>
</dbReference>
<organism evidence="15 16">
    <name type="scientific">Platanthera zijinensis</name>
    <dbReference type="NCBI Taxonomy" id="2320716"/>
    <lineage>
        <taxon>Eukaryota</taxon>
        <taxon>Viridiplantae</taxon>
        <taxon>Streptophyta</taxon>
        <taxon>Embryophyta</taxon>
        <taxon>Tracheophyta</taxon>
        <taxon>Spermatophyta</taxon>
        <taxon>Magnoliopsida</taxon>
        <taxon>Liliopsida</taxon>
        <taxon>Asparagales</taxon>
        <taxon>Orchidaceae</taxon>
        <taxon>Orchidoideae</taxon>
        <taxon>Orchideae</taxon>
        <taxon>Orchidinae</taxon>
        <taxon>Platanthera</taxon>
    </lineage>
</organism>
<evidence type="ECO:0000313" key="16">
    <source>
        <dbReference type="Proteomes" id="UP001418222"/>
    </source>
</evidence>
<dbReference type="InterPro" id="IPR009057">
    <property type="entry name" value="Homeodomain-like_sf"/>
</dbReference>
<feature type="compositionally biased region" description="Basic residues" evidence="9">
    <location>
        <begin position="33"/>
        <end position="42"/>
    </location>
</feature>
<dbReference type="InterPro" id="IPR007526">
    <property type="entry name" value="SWIRM"/>
</dbReference>
<evidence type="ECO:0000259" key="13">
    <source>
        <dbReference type="PROSITE" id="PS51293"/>
    </source>
</evidence>
<keyword evidence="6" id="KW-0804">Transcription</keyword>
<feature type="domain" description="Myb-like" evidence="10">
    <location>
        <begin position="365"/>
        <end position="415"/>
    </location>
</feature>
<dbReference type="CDD" id="cd02336">
    <property type="entry name" value="ZZ_RSC8"/>
    <property type="match status" value="1"/>
</dbReference>
<dbReference type="GO" id="GO:0003677">
    <property type="term" value="F:DNA binding"/>
    <property type="evidence" value="ECO:0007669"/>
    <property type="project" value="UniProtKB-KW"/>
</dbReference>
<feature type="region of interest" description="Disordered" evidence="9">
    <location>
        <begin position="451"/>
        <end position="471"/>
    </location>
</feature>
<evidence type="ECO:0000259" key="14">
    <source>
        <dbReference type="PROSITE" id="PS51294"/>
    </source>
</evidence>
<evidence type="ECO:0000256" key="3">
    <source>
        <dbReference type="ARBA" id="ARBA00022833"/>
    </source>
</evidence>
<dbReference type="SMART" id="SM00291">
    <property type="entry name" value="ZnF_ZZ"/>
    <property type="match status" value="1"/>
</dbReference>
<dbReference type="InterPro" id="IPR000433">
    <property type="entry name" value="Znf_ZZ"/>
</dbReference>
<keyword evidence="3" id="KW-0862">Zinc</keyword>
<evidence type="ECO:0000256" key="4">
    <source>
        <dbReference type="ARBA" id="ARBA00023015"/>
    </source>
</evidence>
<feature type="domain" description="HTH myb-type" evidence="14">
    <location>
        <begin position="365"/>
        <end position="407"/>
    </location>
</feature>
<dbReference type="Pfam" id="PF00249">
    <property type="entry name" value="Myb_DNA-binding"/>
    <property type="match status" value="1"/>
</dbReference>
<dbReference type="PANTHER" id="PTHR12802:SF41">
    <property type="entry name" value="BRAHMA ASSOCIATED PROTEIN 155 KDA"/>
    <property type="match status" value="1"/>
</dbReference>
<dbReference type="Pfam" id="PF16495">
    <property type="entry name" value="SWIRM-assoc_1"/>
    <property type="match status" value="1"/>
</dbReference>
<evidence type="ECO:0000256" key="2">
    <source>
        <dbReference type="ARBA" id="ARBA00022771"/>
    </source>
</evidence>
<dbReference type="Pfam" id="PF00569">
    <property type="entry name" value="ZZ"/>
    <property type="match status" value="1"/>
</dbReference>
<keyword evidence="7" id="KW-0539">Nucleus</keyword>
<protein>
    <submittedName>
        <fullName evidence="15">SWI/SNF complex subunit SWI3D</fullName>
    </submittedName>
</protein>
<dbReference type="InterPro" id="IPR041984">
    <property type="entry name" value="Rsc8/Ssr1/Ssr2_ZZ"/>
</dbReference>
<dbReference type="PROSITE" id="PS51294">
    <property type="entry name" value="HTH_MYB"/>
    <property type="match status" value="1"/>
</dbReference>
<dbReference type="Proteomes" id="UP001418222">
    <property type="component" value="Unassembled WGS sequence"/>
</dbReference>
<keyword evidence="1" id="KW-0479">Metal-binding</keyword>
<keyword evidence="4" id="KW-0805">Transcription regulation</keyword>
<dbReference type="Gene3D" id="3.30.60.90">
    <property type="match status" value="1"/>
</dbReference>
<evidence type="ECO:0000256" key="8">
    <source>
        <dbReference type="PROSITE-ProRule" id="PRU00228"/>
    </source>
</evidence>
<dbReference type="PROSITE" id="PS50934">
    <property type="entry name" value="SWIRM"/>
    <property type="match status" value="1"/>
</dbReference>
<keyword evidence="16" id="KW-1185">Reference proteome</keyword>
<feature type="domain" description="SWIRM" evidence="12">
    <location>
        <begin position="151"/>
        <end position="248"/>
    </location>
</feature>
<dbReference type="Gene3D" id="1.10.10.60">
    <property type="entry name" value="Homeodomain-like"/>
    <property type="match status" value="1"/>
</dbReference>
<accession>A0AAP0B8V3</accession>
<dbReference type="InterPro" id="IPR001005">
    <property type="entry name" value="SANT/Myb"/>
</dbReference>
<feature type="compositionally biased region" description="Polar residues" evidence="9">
    <location>
        <begin position="593"/>
        <end position="617"/>
    </location>
</feature>
<evidence type="ECO:0000259" key="10">
    <source>
        <dbReference type="PROSITE" id="PS50090"/>
    </source>
</evidence>
<proteinExistence type="predicted"/>
<dbReference type="InterPro" id="IPR017884">
    <property type="entry name" value="SANT_dom"/>
</dbReference>
<dbReference type="EMBL" id="JBBWWQ010000013">
    <property type="protein sequence ID" value="KAK8933335.1"/>
    <property type="molecule type" value="Genomic_DNA"/>
</dbReference>
<evidence type="ECO:0000259" key="12">
    <source>
        <dbReference type="PROSITE" id="PS50934"/>
    </source>
</evidence>
<dbReference type="PROSITE" id="PS50090">
    <property type="entry name" value="MYB_LIKE"/>
    <property type="match status" value="1"/>
</dbReference>
<feature type="domain" description="SANT" evidence="13">
    <location>
        <begin position="368"/>
        <end position="419"/>
    </location>
</feature>
<dbReference type="GO" id="GO:0005634">
    <property type="term" value="C:nucleus"/>
    <property type="evidence" value="ECO:0007669"/>
    <property type="project" value="UniProtKB-ARBA"/>
</dbReference>
<feature type="region of interest" description="Disordered" evidence="9">
    <location>
        <begin position="593"/>
        <end position="622"/>
    </location>
</feature>
<evidence type="ECO:0000256" key="9">
    <source>
        <dbReference type="SAM" id="MobiDB-lite"/>
    </source>
</evidence>
<evidence type="ECO:0000259" key="11">
    <source>
        <dbReference type="PROSITE" id="PS50135"/>
    </source>
</evidence>
<dbReference type="Pfam" id="PF04433">
    <property type="entry name" value="SWIRM"/>
    <property type="match status" value="1"/>
</dbReference>
<evidence type="ECO:0000313" key="15">
    <source>
        <dbReference type="EMBL" id="KAK8933335.1"/>
    </source>
</evidence>
<gene>
    <name evidence="15" type="primary">SWI3D</name>
    <name evidence="15" type="ORF">KSP39_PZI015208</name>
</gene>
<dbReference type="InterPro" id="IPR017930">
    <property type="entry name" value="Myb_dom"/>
</dbReference>
<feature type="region of interest" description="Disordered" evidence="9">
    <location>
        <begin position="1"/>
        <end position="58"/>
    </location>
</feature>
<sequence length="927" mass="101546">MEGRRARDASDSVEASEVKPSVAVETLAEGPRRRSTGQKRKTPSSLSSAAGSSSTTPKRLIKERNALNILPGAHNGPWTRARQFPSKLAAGSPQTPQEGVVTVDTSAGEVVKEIFVPDDLVKFGEESVSPQDAPTVDEEFEAVRSRGVSVHVVPTSAGWFCWKKIHELERQALPSFFNGQTESRTPEIYVEIRNSIMKKFHFDPQTPVEAKELSEISVGELGARKEVMVFLDHWGLINFHPFPHCIIDATVPQVEVDKTSSPLNQLYQFDITETLPLYIPKKLELSPPPVLPNLAPESSILDDMMRPADPSVEFHCNSCSADCSRKRYHCQKQADFDLCADCYNNGKFGSGMTPADFIVMESAEGPGVSGGNWTDQETLLLLEALELFGENWIEIAEHVATKTKAQCILHFLQMPIEDPFLEVKENANLNILEKMEPCLATFPGNVPDAMDHDSVMSSDQPVSSPADVSGRKHTEVDLSSETCSNFAIEALKCAFHAVGFTDEAAKPSSFAEAGNPVMTLVAFLAGLVDQDAVTTSSRNSLKAVSEESSGIQLVSRHCFILDDPPNDAKSPIPESAVATLGDGDGDVVKVESQLPTPNGSTILRSGTENSQQKAVSQHSEKKQLASSDVLTKSCTEKELNSFLPEAAATGCFESSDDRLLPEEHTSQSDRKDVRIFDEPVVPGINNSKDLEDLSGQVGDAPSTVKCVDDVKVSQKDTTKSFEQSSNSNLIDQVQQNLDLPKVACTMPTSIDLEEEEPQQKNDVASTLDFDKVSVRDENKIFSPMNDRNISTITDSPHNINSISRAAVSLLSAAAVKAKLLADQEEDHIRQLVTCMIEKQLHKLEIKLAFFPEFENMIVRAKEQTERARQKLMNERSQIIAARLGFSQPSSRSYPTSLTNAKLAVAYGSMGIRPPSLTYQKPPPPRRP</sequence>
<dbReference type="PROSITE" id="PS01357">
    <property type="entry name" value="ZF_ZZ_1"/>
    <property type="match status" value="1"/>
</dbReference>
<keyword evidence="2 8" id="KW-0863">Zinc-finger</keyword>
<dbReference type="GO" id="GO:0008270">
    <property type="term" value="F:zinc ion binding"/>
    <property type="evidence" value="ECO:0007669"/>
    <property type="project" value="UniProtKB-KW"/>
</dbReference>